<accession>A0AAU8IG70</accession>
<dbReference type="EMBL" id="CP159510">
    <property type="protein sequence ID" value="XCJ16955.1"/>
    <property type="molecule type" value="Genomic_DNA"/>
</dbReference>
<gene>
    <name evidence="2" type="ORF">ABNN70_15340</name>
</gene>
<organism evidence="2">
    <name type="scientific">Sporolactobacillus sp. Y61</name>
    <dbReference type="NCBI Taxonomy" id="3160863"/>
    <lineage>
        <taxon>Bacteria</taxon>
        <taxon>Bacillati</taxon>
        <taxon>Bacillota</taxon>
        <taxon>Bacilli</taxon>
        <taxon>Bacillales</taxon>
        <taxon>Sporolactobacillaceae</taxon>
        <taxon>Sporolactobacillus</taxon>
    </lineage>
</organism>
<feature type="domain" description="DUF4097" evidence="1">
    <location>
        <begin position="14"/>
        <end position="285"/>
    </location>
</feature>
<dbReference type="AlphaFoldDB" id="A0AAU8IG70"/>
<evidence type="ECO:0000259" key="1">
    <source>
        <dbReference type="Pfam" id="PF13349"/>
    </source>
</evidence>
<reference evidence="2" key="1">
    <citation type="submission" date="2024-06" db="EMBL/GenBank/DDBJ databases">
        <authorList>
            <person name="Fan A."/>
            <person name="Zhang F.Y."/>
            <person name="Zhang L."/>
        </authorList>
    </citation>
    <scope>NUCLEOTIDE SEQUENCE</scope>
    <source>
        <strain evidence="2">Y61</strain>
    </source>
</reference>
<proteinExistence type="predicted"/>
<protein>
    <submittedName>
        <fullName evidence="2">DUF4097 family beta strand repeat-containing protein</fullName>
    </submittedName>
</protein>
<dbReference type="Pfam" id="PF13349">
    <property type="entry name" value="DUF4097"/>
    <property type="match status" value="1"/>
</dbReference>
<dbReference type="RefSeq" id="WP_353948293.1">
    <property type="nucleotide sequence ID" value="NZ_CP159510.1"/>
</dbReference>
<dbReference type="InterPro" id="IPR025164">
    <property type="entry name" value="Toastrack_DUF4097"/>
</dbReference>
<dbReference type="Gene3D" id="2.160.20.120">
    <property type="match status" value="1"/>
</dbReference>
<name>A0AAU8IG70_9BACL</name>
<evidence type="ECO:0000313" key="2">
    <source>
        <dbReference type="EMBL" id="XCJ16955.1"/>
    </source>
</evidence>
<sequence>METYQEKTASVEGIHKISVETQSLDVELIQSESDELQATLCGEHSEDEARHIELELLRRDDELRVRITQQGHLSMFHIVGGIWNKYLRFTVYVPDRLFERITASGQSSDMMAKRLMAGEMIFLCRSGDIQLDDCVAKETLNVRASSGDITLNGVLGKGDVSVQNSSGDIDCRGLTGETISIGTHSGDLTVSDYRGRLRAEAKSGDIEIKSDVLAGDVAIHSSSGDVALAYRQADSFLVHYKGSSGEGKIRMKGLSYEEKSEHLIVGKKGDGRYRVDVRTSSGDFVLQ</sequence>